<accession>A0A7J7JQ46</accession>
<keyword evidence="1" id="KW-0472">Membrane</keyword>
<gene>
    <name evidence="2" type="ORF">EB796_013178</name>
</gene>
<keyword evidence="1" id="KW-1133">Transmembrane helix</keyword>
<dbReference type="PANTHER" id="PTHR33444:SF2">
    <property type="entry name" value="MARVEL DOMAIN-CONTAINING PROTEIN"/>
    <property type="match status" value="1"/>
</dbReference>
<keyword evidence="1" id="KW-0812">Transmembrane</keyword>
<dbReference type="AlphaFoldDB" id="A0A7J7JQ46"/>
<evidence type="ECO:0000256" key="1">
    <source>
        <dbReference type="SAM" id="Phobius"/>
    </source>
</evidence>
<dbReference type="PANTHER" id="PTHR33444">
    <property type="entry name" value="SI:DKEY-19B23.12-RELATED"/>
    <property type="match status" value="1"/>
</dbReference>
<evidence type="ECO:0000313" key="2">
    <source>
        <dbReference type="EMBL" id="KAF6028482.1"/>
    </source>
</evidence>
<protein>
    <recommendedName>
        <fullName evidence="4">Transmembrane protein</fullName>
    </recommendedName>
</protein>
<feature type="transmembrane region" description="Helical" evidence="1">
    <location>
        <begin position="94"/>
        <end position="114"/>
    </location>
</feature>
<evidence type="ECO:0000313" key="3">
    <source>
        <dbReference type="Proteomes" id="UP000593567"/>
    </source>
</evidence>
<organism evidence="2 3">
    <name type="scientific">Bugula neritina</name>
    <name type="common">Brown bryozoan</name>
    <name type="synonym">Sertularia neritina</name>
    <dbReference type="NCBI Taxonomy" id="10212"/>
    <lineage>
        <taxon>Eukaryota</taxon>
        <taxon>Metazoa</taxon>
        <taxon>Spiralia</taxon>
        <taxon>Lophotrochozoa</taxon>
        <taxon>Bryozoa</taxon>
        <taxon>Gymnolaemata</taxon>
        <taxon>Cheilostomatida</taxon>
        <taxon>Flustrina</taxon>
        <taxon>Buguloidea</taxon>
        <taxon>Bugulidae</taxon>
        <taxon>Bugula</taxon>
    </lineage>
</organism>
<evidence type="ECO:0008006" key="4">
    <source>
        <dbReference type="Google" id="ProtNLM"/>
    </source>
</evidence>
<dbReference type="InterPro" id="IPR040350">
    <property type="entry name" value="TMEM272"/>
</dbReference>
<feature type="transmembrane region" description="Helical" evidence="1">
    <location>
        <begin position="55"/>
        <end position="74"/>
    </location>
</feature>
<dbReference type="EMBL" id="VXIV02001945">
    <property type="protein sequence ID" value="KAF6028482.1"/>
    <property type="molecule type" value="Genomic_DNA"/>
</dbReference>
<feature type="transmembrane region" description="Helical" evidence="1">
    <location>
        <begin position="193"/>
        <end position="216"/>
    </location>
</feature>
<dbReference type="Proteomes" id="UP000593567">
    <property type="component" value="Unassembled WGS sequence"/>
</dbReference>
<feature type="transmembrane region" description="Helical" evidence="1">
    <location>
        <begin position="126"/>
        <end position="148"/>
    </location>
</feature>
<comment type="caution">
    <text evidence="2">The sequence shown here is derived from an EMBL/GenBank/DDBJ whole genome shotgun (WGS) entry which is preliminary data.</text>
</comment>
<name>A0A7J7JQ46_BUGNE</name>
<keyword evidence="3" id="KW-1185">Reference proteome</keyword>
<sequence>MSLELQTQKDSEAANGVVIISAKPRDSEADGSNNEAVKVEEAEGEGEPCCSKTTLGILTVVVAFLIFGLALPITEVYFGARYLKLCPAQRLLPIYQTVSAPVVFAAVCLIVRWIVKYKAKDEIDDLFKCCNGCALGILGTFFLAWHIFGTVIVFQMKNCDTTGNVSQHCFSTTSTLLPYCNAQLYWYTYGDIIAKWIIIGLAAIGGVIYLITVKLLRD</sequence>
<proteinExistence type="predicted"/>
<reference evidence="2" key="1">
    <citation type="submission" date="2020-06" db="EMBL/GenBank/DDBJ databases">
        <title>Draft genome of Bugula neritina, a colonial animal packing powerful symbionts and potential medicines.</title>
        <authorList>
            <person name="Rayko M."/>
        </authorList>
    </citation>
    <scope>NUCLEOTIDE SEQUENCE [LARGE SCALE GENOMIC DNA]</scope>
    <source>
        <strain evidence="2">Kwan_BN1</strain>
    </source>
</reference>